<feature type="region of interest" description="Disordered" evidence="1">
    <location>
        <begin position="275"/>
        <end position="347"/>
    </location>
</feature>
<name>A0A4Y9SKD1_9BURK</name>
<reference evidence="2 3" key="1">
    <citation type="submission" date="2019-03" db="EMBL/GenBank/DDBJ databases">
        <title>Draft genome of Massilia hortus sp. nov., a novel bacterial species of the Oxalobacteraceae family.</title>
        <authorList>
            <person name="Peta V."/>
            <person name="Raths R."/>
            <person name="Bucking H."/>
        </authorList>
    </citation>
    <scope>NUCLEOTIDE SEQUENCE [LARGE SCALE GENOMIC DNA]</scope>
    <source>
        <strain evidence="2 3">ONC3</strain>
    </source>
</reference>
<protein>
    <submittedName>
        <fullName evidence="2">Uncharacterized protein</fullName>
    </submittedName>
</protein>
<accession>A0A4Y9SKD1</accession>
<organism evidence="2 3">
    <name type="scientific">Massilia horti</name>
    <dbReference type="NCBI Taxonomy" id="2562153"/>
    <lineage>
        <taxon>Bacteria</taxon>
        <taxon>Pseudomonadati</taxon>
        <taxon>Pseudomonadota</taxon>
        <taxon>Betaproteobacteria</taxon>
        <taxon>Burkholderiales</taxon>
        <taxon>Oxalobacteraceae</taxon>
        <taxon>Telluria group</taxon>
        <taxon>Massilia</taxon>
    </lineage>
</organism>
<evidence type="ECO:0000256" key="1">
    <source>
        <dbReference type="SAM" id="MobiDB-lite"/>
    </source>
</evidence>
<keyword evidence="3" id="KW-1185">Reference proteome</keyword>
<dbReference type="OrthoDB" id="7957020at2"/>
<dbReference type="RefSeq" id="WP_135192283.1">
    <property type="nucleotide sequence ID" value="NZ_SPUM01000154.1"/>
</dbReference>
<evidence type="ECO:0000313" key="2">
    <source>
        <dbReference type="EMBL" id="TFW27142.1"/>
    </source>
</evidence>
<dbReference type="AlphaFoldDB" id="A0A4Y9SKD1"/>
<evidence type="ECO:0000313" key="3">
    <source>
        <dbReference type="Proteomes" id="UP000297258"/>
    </source>
</evidence>
<gene>
    <name evidence="2" type="ORF">E4O92_24615</name>
</gene>
<dbReference type="EMBL" id="SPUM01000154">
    <property type="protein sequence ID" value="TFW27142.1"/>
    <property type="molecule type" value="Genomic_DNA"/>
</dbReference>
<sequence>MRRASLIAAVKQVLDAVVKSNLMNAMRGGDKGKQSVQAMLSALNHYSIAAHTFSPEAQKLVDIFALNELDSAESWFDLLGEGNIPRRKIMERLATLVDTLPRIAGLLEQDSPVLDAPISSQVESTRASLGLLRIILVEQDESFSTLQRVIDSLEACQEMYTALADLTDAHSVPLGVGAIDSGSDKSFDLFGAADLIKQLNHLILTIWDLVVFHKERKMGRQLELIASSLPILAQITELEKSEQIGREQAEIIRRKIIDGAKKFIASGTVIEGMNDVSQTDPRKLMAPEPRLLTGPESLREGETDEKRAESGAKTVSHEDRPLSDEDVRRIAAFLNRNSDSPQGDDLA</sequence>
<proteinExistence type="predicted"/>
<dbReference type="Proteomes" id="UP000297258">
    <property type="component" value="Unassembled WGS sequence"/>
</dbReference>
<feature type="compositionally biased region" description="Basic and acidic residues" evidence="1">
    <location>
        <begin position="297"/>
        <end position="329"/>
    </location>
</feature>
<comment type="caution">
    <text evidence="2">The sequence shown here is derived from an EMBL/GenBank/DDBJ whole genome shotgun (WGS) entry which is preliminary data.</text>
</comment>